<dbReference type="FunFam" id="3.40.50.620:FF:000115">
    <property type="entry name" value="tRNA-specific 2-thiouridylase MnmA"/>
    <property type="match status" value="1"/>
</dbReference>
<evidence type="ECO:0000256" key="8">
    <source>
        <dbReference type="ARBA" id="ARBA00051542"/>
    </source>
</evidence>
<evidence type="ECO:0000256" key="3">
    <source>
        <dbReference type="ARBA" id="ARBA00022694"/>
    </source>
</evidence>
<evidence type="ECO:0000256" key="10">
    <source>
        <dbReference type="HAMAP-Rule" id="MF_00144"/>
    </source>
</evidence>
<feature type="binding site" evidence="10">
    <location>
        <position position="119"/>
    </location>
    <ligand>
        <name>ATP</name>
        <dbReference type="ChEBI" id="CHEBI:30616"/>
    </ligand>
</feature>
<dbReference type="Gene3D" id="2.30.30.280">
    <property type="entry name" value="Adenine nucleotide alpha hydrolases-like domains"/>
    <property type="match status" value="1"/>
</dbReference>
<evidence type="ECO:0000313" key="13">
    <source>
        <dbReference type="EMBL" id="MRX80651.1"/>
    </source>
</evidence>
<dbReference type="CDD" id="cd01998">
    <property type="entry name" value="MnmA_TRMU-like"/>
    <property type="match status" value="1"/>
</dbReference>
<dbReference type="Pfam" id="PF20259">
    <property type="entry name" value="tRNA_Me_trans_M"/>
    <property type="match status" value="1"/>
</dbReference>
<sequence length="372" mass="39873">MSGGVDSSVTAYLLSSAGYDCIGVTMRLYDAETSGRDPARACGNLADIEDARAVASRLGIPFTVLDCRDAFERDVIEAFCRAYELGTTPNPCAICNQRIKFGALLAHARELGCEHLATGHYARVEQLESGSFALMKAVDRSKDQSYFLYGLTQEELAHVLFPLGGLTKQGDVRRIAREHGFENAAKRDSQGICFVPDNDFATFIERRRGQALPDGDIVDRNGSVLGTHHGAIRYTVGQRKGLGVAAARPLYVTGIDARANTVTLGDEADLMSGALIADSWTWSAPAPDTEARLDAAPLRAAARIRYHQADQAVRVRRALPPECAAGPVPVRGEALRIDFDEPQRAVAPGQAVVLYDGDVVLGGGRILCAAGA</sequence>
<evidence type="ECO:0000256" key="6">
    <source>
        <dbReference type="ARBA" id="ARBA00022884"/>
    </source>
</evidence>
<keyword evidence="14" id="KW-1185">Reference proteome</keyword>
<dbReference type="NCBIfam" id="NF001138">
    <property type="entry name" value="PRK00143.1"/>
    <property type="match status" value="1"/>
</dbReference>
<keyword evidence="7" id="KW-1015">Disulfide bond</keyword>
<dbReference type="Proteomes" id="UP000470010">
    <property type="component" value="Unassembled WGS sequence"/>
</dbReference>
<comment type="caution">
    <text evidence="10">Lacks conserved residue(s) required for the propagation of feature annotation.</text>
</comment>
<dbReference type="GO" id="GO:0005524">
    <property type="term" value="F:ATP binding"/>
    <property type="evidence" value="ECO:0007669"/>
    <property type="project" value="UniProtKB-KW"/>
</dbReference>
<evidence type="ECO:0000256" key="7">
    <source>
        <dbReference type="ARBA" id="ARBA00023157"/>
    </source>
</evidence>
<dbReference type="FunFam" id="2.30.30.280:FF:000001">
    <property type="entry name" value="tRNA-specific 2-thiouridylase MnmA"/>
    <property type="match status" value="1"/>
</dbReference>
<dbReference type="GO" id="GO:0000049">
    <property type="term" value="F:tRNA binding"/>
    <property type="evidence" value="ECO:0007669"/>
    <property type="project" value="UniProtKB-KW"/>
</dbReference>
<evidence type="ECO:0000256" key="4">
    <source>
        <dbReference type="ARBA" id="ARBA00022741"/>
    </source>
</evidence>
<feature type="binding site" evidence="10">
    <location>
        <position position="26"/>
    </location>
    <ligand>
        <name>ATP</name>
        <dbReference type="ChEBI" id="CHEBI:30616"/>
    </ligand>
</feature>
<proteinExistence type="inferred from homology"/>
<comment type="function">
    <text evidence="9 10">Catalyzes the 2-thiolation of uridine at the wobble position (U34) of tRNA, leading to the formation of s(2)U34.</text>
</comment>
<evidence type="ECO:0000256" key="1">
    <source>
        <dbReference type="ARBA" id="ARBA00022555"/>
    </source>
</evidence>
<accession>A0A7K0GAH7</accession>
<comment type="subcellular location">
    <subcellularLocation>
        <location evidence="10">Cytoplasm</location>
    </subcellularLocation>
</comment>
<feature type="site" description="Interaction with tRNA" evidence="10">
    <location>
        <position position="120"/>
    </location>
</feature>
<comment type="caution">
    <text evidence="13">The sequence shown here is derived from an EMBL/GenBank/DDBJ whole genome shotgun (WGS) entry which is preliminary data.</text>
</comment>
<comment type="catalytic activity">
    <reaction evidence="8 10">
        <text>S-sulfanyl-L-cysteinyl-[protein] + uridine(34) in tRNA + AH2 + ATP = 2-thiouridine(34) in tRNA + L-cysteinyl-[protein] + A + AMP + diphosphate + H(+)</text>
        <dbReference type="Rhea" id="RHEA:47032"/>
        <dbReference type="Rhea" id="RHEA-COMP:10131"/>
        <dbReference type="Rhea" id="RHEA-COMP:11726"/>
        <dbReference type="Rhea" id="RHEA-COMP:11727"/>
        <dbReference type="Rhea" id="RHEA-COMP:11728"/>
        <dbReference type="ChEBI" id="CHEBI:13193"/>
        <dbReference type="ChEBI" id="CHEBI:15378"/>
        <dbReference type="ChEBI" id="CHEBI:17499"/>
        <dbReference type="ChEBI" id="CHEBI:29950"/>
        <dbReference type="ChEBI" id="CHEBI:30616"/>
        <dbReference type="ChEBI" id="CHEBI:33019"/>
        <dbReference type="ChEBI" id="CHEBI:61963"/>
        <dbReference type="ChEBI" id="CHEBI:65315"/>
        <dbReference type="ChEBI" id="CHEBI:87170"/>
        <dbReference type="ChEBI" id="CHEBI:456215"/>
        <dbReference type="EC" id="2.8.1.13"/>
    </reaction>
</comment>
<dbReference type="GO" id="GO:0103016">
    <property type="term" value="F:tRNA-uridine 2-sulfurtransferase activity"/>
    <property type="evidence" value="ECO:0007669"/>
    <property type="project" value="UniProtKB-EC"/>
</dbReference>
<dbReference type="Gene3D" id="3.40.50.620">
    <property type="entry name" value="HUPs"/>
    <property type="match status" value="1"/>
</dbReference>
<keyword evidence="2 10" id="KW-0808">Transferase</keyword>
<dbReference type="InterPro" id="IPR046885">
    <property type="entry name" value="MnmA-like_C"/>
</dbReference>
<dbReference type="PANTHER" id="PTHR11933:SF5">
    <property type="entry name" value="MITOCHONDRIAL TRNA-SPECIFIC 2-THIOURIDYLASE 1"/>
    <property type="match status" value="1"/>
</dbReference>
<feature type="domain" description="tRNA-specific 2-thiouridylase MnmA-like central" evidence="12">
    <location>
        <begin position="202"/>
        <end position="265"/>
    </location>
</feature>
<dbReference type="NCBIfam" id="TIGR00420">
    <property type="entry name" value="trmU"/>
    <property type="match status" value="1"/>
</dbReference>
<dbReference type="GO" id="GO:0002143">
    <property type="term" value="P:tRNA wobble position uridine thiolation"/>
    <property type="evidence" value="ECO:0007669"/>
    <property type="project" value="TreeGrafter"/>
</dbReference>
<feature type="domain" description="tRNA-specific 2-thiouridylase MnmA-like C-terminal" evidence="11">
    <location>
        <begin position="274"/>
        <end position="366"/>
    </location>
</feature>
<evidence type="ECO:0000256" key="9">
    <source>
        <dbReference type="ARBA" id="ARBA00056575"/>
    </source>
</evidence>
<feature type="region of interest" description="Interaction with tRNA" evidence="10">
    <location>
        <begin position="305"/>
        <end position="306"/>
    </location>
</feature>
<organism evidence="13 14">
    <name type="scientific">Enorma shizhengliae</name>
    <dbReference type="NCBI Taxonomy" id="2606615"/>
    <lineage>
        <taxon>Bacteria</taxon>
        <taxon>Bacillati</taxon>
        <taxon>Actinomycetota</taxon>
        <taxon>Coriobacteriia</taxon>
        <taxon>Coriobacteriales</taxon>
        <taxon>Coriobacteriaceae</taxon>
        <taxon>Enorma</taxon>
    </lineage>
</organism>
<dbReference type="Gene3D" id="2.40.30.10">
    <property type="entry name" value="Translation factors"/>
    <property type="match status" value="1"/>
</dbReference>
<evidence type="ECO:0000256" key="2">
    <source>
        <dbReference type="ARBA" id="ARBA00022679"/>
    </source>
</evidence>
<feature type="region of interest" description="Interaction with tRNA" evidence="10">
    <location>
        <begin position="142"/>
        <end position="144"/>
    </location>
</feature>
<keyword evidence="6 10" id="KW-0694">RNA-binding</keyword>
<comment type="similarity">
    <text evidence="10">Belongs to the MnmA/TRMU family.</text>
</comment>
<keyword evidence="1 10" id="KW-0820">tRNA-binding</keyword>
<evidence type="ECO:0000259" key="12">
    <source>
        <dbReference type="Pfam" id="PF20259"/>
    </source>
</evidence>
<feature type="active site" description="Cysteine persulfide intermediate" evidence="10">
    <location>
        <position position="193"/>
    </location>
</feature>
<keyword evidence="4 10" id="KW-0547">Nucleotide-binding</keyword>
<reference evidence="14" key="1">
    <citation type="submission" date="2019-08" db="EMBL/GenBank/DDBJ databases">
        <title>Arthrobacter sp. nov., isolated from plateau pika and Tibetan wild ass.</title>
        <authorList>
            <person name="Ge Y."/>
        </authorList>
    </citation>
    <scope>NUCLEOTIDE SEQUENCE [LARGE SCALE GENOMIC DNA]</scope>
    <source>
        <strain evidence="14">HF-1365</strain>
    </source>
</reference>
<dbReference type="Pfam" id="PF20258">
    <property type="entry name" value="tRNA_Me_trans_C"/>
    <property type="match status" value="1"/>
</dbReference>
<name>A0A7K0GAH7_9ACTN</name>
<dbReference type="InterPro" id="IPR023382">
    <property type="entry name" value="MnmA-like_central_sf"/>
</dbReference>
<evidence type="ECO:0000313" key="14">
    <source>
        <dbReference type="Proteomes" id="UP000470010"/>
    </source>
</evidence>
<gene>
    <name evidence="10 13" type="primary">mnmA</name>
    <name evidence="13" type="ORF">GJE22_08645</name>
</gene>
<dbReference type="InterPro" id="IPR046884">
    <property type="entry name" value="MnmA-like_central"/>
</dbReference>
<dbReference type="Pfam" id="PF03054">
    <property type="entry name" value="tRNA_Me_trans"/>
    <property type="match status" value="1"/>
</dbReference>
<keyword evidence="10" id="KW-0963">Cytoplasm</keyword>
<dbReference type="PANTHER" id="PTHR11933">
    <property type="entry name" value="TRNA 5-METHYLAMINOMETHYL-2-THIOURIDYLATE -METHYLTRANSFERASE"/>
    <property type="match status" value="1"/>
</dbReference>
<feature type="site" description="Interaction with tRNA" evidence="10">
    <location>
        <position position="350"/>
    </location>
</feature>
<dbReference type="HAMAP" id="MF_00144">
    <property type="entry name" value="tRNA_thiouridyl_MnmA"/>
    <property type="match status" value="1"/>
</dbReference>
<dbReference type="GO" id="GO:0005737">
    <property type="term" value="C:cytoplasm"/>
    <property type="evidence" value="ECO:0007669"/>
    <property type="project" value="UniProtKB-SubCell"/>
</dbReference>
<keyword evidence="5 10" id="KW-0067">ATP-binding</keyword>
<dbReference type="EMBL" id="VTFZ01000012">
    <property type="protein sequence ID" value="MRX80651.1"/>
    <property type="molecule type" value="Genomic_DNA"/>
</dbReference>
<protein>
    <recommendedName>
        <fullName evidence="10">tRNA-specific 2-thiouridylase MnmA</fullName>
        <ecNumber evidence="10">2.8.1.13</ecNumber>
    </recommendedName>
</protein>
<evidence type="ECO:0000256" key="5">
    <source>
        <dbReference type="ARBA" id="ARBA00022840"/>
    </source>
</evidence>
<evidence type="ECO:0000259" key="11">
    <source>
        <dbReference type="Pfam" id="PF20258"/>
    </source>
</evidence>
<dbReference type="InterPro" id="IPR004506">
    <property type="entry name" value="MnmA-like"/>
</dbReference>
<feature type="active site" description="Nucleophile" evidence="10">
    <location>
        <position position="95"/>
    </location>
</feature>
<dbReference type="InterPro" id="IPR014729">
    <property type="entry name" value="Rossmann-like_a/b/a_fold"/>
</dbReference>
<keyword evidence="3 10" id="KW-0819">tRNA processing</keyword>
<dbReference type="EC" id="2.8.1.13" evidence="10"/>
<dbReference type="SUPFAM" id="SSF52402">
    <property type="entry name" value="Adenine nucleotide alpha hydrolases-like"/>
    <property type="match status" value="1"/>
</dbReference>
<dbReference type="AlphaFoldDB" id="A0A7K0GAH7"/>